<dbReference type="OrthoDB" id="330950at2759"/>
<feature type="region of interest" description="Disordered" evidence="1">
    <location>
        <begin position="1349"/>
        <end position="1399"/>
    </location>
</feature>
<name>F0VGB1_NEOCL</name>
<evidence type="ECO:0000313" key="5">
    <source>
        <dbReference type="EMBL" id="CEL66736.1"/>
    </source>
</evidence>
<feature type="region of interest" description="Disordered" evidence="1">
    <location>
        <begin position="586"/>
        <end position="665"/>
    </location>
</feature>
<feature type="compositionally biased region" description="Polar residues" evidence="1">
    <location>
        <begin position="349"/>
        <end position="364"/>
    </location>
</feature>
<feature type="compositionally biased region" description="Low complexity" evidence="1">
    <location>
        <begin position="415"/>
        <end position="426"/>
    </location>
</feature>
<dbReference type="InParanoid" id="F0VGB1"/>
<evidence type="ECO:0000256" key="1">
    <source>
        <dbReference type="SAM" id="MobiDB-lite"/>
    </source>
</evidence>
<feature type="region of interest" description="Disordered" evidence="1">
    <location>
        <begin position="395"/>
        <end position="468"/>
    </location>
</feature>
<feature type="compositionally biased region" description="Polar residues" evidence="1">
    <location>
        <begin position="77"/>
        <end position="92"/>
    </location>
</feature>
<feature type="chain" id="PRO_5007655113" evidence="2">
    <location>
        <begin position="39"/>
        <end position="1399"/>
    </location>
</feature>
<feature type="compositionally biased region" description="Polar residues" evidence="1">
    <location>
        <begin position="395"/>
        <end position="410"/>
    </location>
</feature>
<dbReference type="SUPFAM" id="SSF53474">
    <property type="entry name" value="alpha/beta-Hydrolases"/>
    <property type="match status" value="1"/>
</dbReference>
<protein>
    <submittedName>
        <fullName evidence="5">Lipase domain-containing protein, putative</fullName>
    </submittedName>
    <submittedName>
        <fullName evidence="4">Putative lipase domain-containing protein</fullName>
    </submittedName>
</protein>
<proteinExistence type="predicted"/>
<organism evidence="4 6">
    <name type="scientific">Neospora caninum (strain Liverpool)</name>
    <dbReference type="NCBI Taxonomy" id="572307"/>
    <lineage>
        <taxon>Eukaryota</taxon>
        <taxon>Sar</taxon>
        <taxon>Alveolata</taxon>
        <taxon>Apicomplexa</taxon>
        <taxon>Conoidasida</taxon>
        <taxon>Coccidia</taxon>
        <taxon>Eucoccidiorida</taxon>
        <taxon>Eimeriorina</taxon>
        <taxon>Sarcocystidae</taxon>
        <taxon>Neospora</taxon>
    </lineage>
</organism>
<dbReference type="EMBL" id="FR823389">
    <property type="protein sequence ID" value="CBZ52755.1"/>
    <property type="molecule type" value="Genomic_DNA"/>
</dbReference>
<evidence type="ECO:0000313" key="6">
    <source>
        <dbReference type="Proteomes" id="UP000007494"/>
    </source>
</evidence>
<reference evidence="4" key="1">
    <citation type="submission" date="2011-02" db="EMBL/GenBank/DDBJ databases">
        <authorList>
            <person name="Aslett M."/>
        </authorList>
    </citation>
    <scope>NUCLEOTIDE SEQUENCE</scope>
    <source>
        <strain evidence="4">Liverpool</strain>
    </source>
</reference>
<dbReference type="RefSeq" id="XP_003882787.1">
    <property type="nucleotide sequence ID" value="XM_003882738.1"/>
</dbReference>
<feature type="compositionally biased region" description="Basic and acidic residues" evidence="1">
    <location>
        <begin position="326"/>
        <end position="341"/>
    </location>
</feature>
<feature type="signal peptide" evidence="2">
    <location>
        <begin position="1"/>
        <end position="38"/>
    </location>
</feature>
<feature type="region of interest" description="Disordered" evidence="1">
    <location>
        <begin position="290"/>
        <end position="368"/>
    </location>
</feature>
<feature type="compositionally biased region" description="Basic and acidic residues" evidence="1">
    <location>
        <begin position="597"/>
        <end position="611"/>
    </location>
</feature>
<evidence type="ECO:0000313" key="4">
    <source>
        <dbReference type="EMBL" id="CBZ52755.1"/>
    </source>
</evidence>
<feature type="compositionally biased region" description="Polar residues" evidence="1">
    <location>
        <begin position="39"/>
        <end position="53"/>
    </location>
</feature>
<feature type="compositionally biased region" description="Basic and acidic residues" evidence="1">
    <location>
        <begin position="1022"/>
        <end position="1041"/>
    </location>
</feature>
<evidence type="ECO:0000259" key="3">
    <source>
        <dbReference type="Pfam" id="PF01764"/>
    </source>
</evidence>
<feature type="compositionally biased region" description="Basic and acidic residues" evidence="1">
    <location>
        <begin position="1372"/>
        <end position="1399"/>
    </location>
</feature>
<accession>F0VGB1</accession>
<gene>
    <name evidence="5" type="ORF">BN1204_025430</name>
    <name evidence="4" type="ORF">NCLIV_025430</name>
</gene>
<evidence type="ECO:0000256" key="2">
    <source>
        <dbReference type="SAM" id="SignalP"/>
    </source>
</evidence>
<feature type="compositionally biased region" description="Low complexity" evidence="1">
    <location>
        <begin position="641"/>
        <end position="651"/>
    </location>
</feature>
<dbReference type="GO" id="GO:0006629">
    <property type="term" value="P:lipid metabolic process"/>
    <property type="evidence" value="ECO:0007669"/>
    <property type="project" value="InterPro"/>
</dbReference>
<dbReference type="InterPro" id="IPR002921">
    <property type="entry name" value="Fungal_lipase-type"/>
</dbReference>
<feature type="domain" description="Fungal lipase-type" evidence="3">
    <location>
        <begin position="1054"/>
        <end position="1220"/>
    </location>
</feature>
<reference evidence="4" key="2">
    <citation type="submission" date="2011-03" db="EMBL/GenBank/DDBJ databases">
        <title>Comparative genomics and transcriptomics of Neospora caninum and Toxoplasma gondii.</title>
        <authorList>
            <person name="Reid A.J."/>
            <person name="Sohal A."/>
            <person name="Harris D."/>
            <person name="Quail M."/>
            <person name="Sanders M."/>
            <person name="Berriman M."/>
            <person name="Wastling J.M."/>
            <person name="Pain A."/>
        </authorList>
    </citation>
    <scope>NUCLEOTIDE SEQUENCE</scope>
    <source>
        <strain evidence="4">Liverpool</strain>
    </source>
</reference>
<keyword evidence="6" id="KW-1185">Reference proteome</keyword>
<dbReference type="VEuPathDB" id="ToxoDB:NCLIV_025430"/>
<feature type="compositionally biased region" description="Polar residues" evidence="1">
    <location>
        <begin position="435"/>
        <end position="451"/>
    </location>
</feature>
<dbReference type="GeneID" id="13445076"/>
<dbReference type="Gene3D" id="3.40.50.1820">
    <property type="entry name" value="alpha/beta hydrolase"/>
    <property type="match status" value="1"/>
</dbReference>
<sequence>MGRLWRSPTLLSPSASLLLSFLLSSLLFFLLSAPPSIASSVTETPDAAQQGSAGASLHGEGHEPSRRQAEGDANLKHATQQSASDCEAQGQSPCPAFASRAPSVESASLPRASDPQLPSSPSARFDDSSSDSPSLLYDTSRDPRDAHCGGKTGCARPKRARLSAGAASANAAPTDAMWSLLKRTATAVESPVPFDSELFVPRLHSHSLSDERDDEVHLSQSLDELSTERGFPDPADEATDASLAFHFFNPLYVFFPPGSFVVDRENQTSSGTTTAVPLVWGARFTSPYATAQRGRSPEAAAAHAASGRTLKKSDTPEGKRRRHRREHGDPPVHADGHRSLPDDQEGADPTNSRSRHASGSSVVDRSSAYPKSFSSLATTAFDSGFLQTPESLLSSSHLTPAETPASSTHASVLDAPASPSSSASPPGGMHADVSASATVSTPRALRSQNPAGGSPSRDSRESASGRGASLLAAASSRAARLPPTSFFSVVFPPLHTLETAAVVTDLRRLGEDALFDAEAVRHQAVCGGLFHWLKPEKKGGSSDFGCVWDRFADAFERTLPADTPLPFRPGGFTFKTLDTVNRWYSRFQHPGPTAGEAKSDRKSREKLEGTRRSPPPEPPEAAGGRAGDSSAGLEESDDWEGSSSSGFQASGGSNGGDKKTLQKTAARRNSATNIFDRSQAFLNKASRLLGKRLTSFVWGLVQRLVAELKKQQRNGGPLNLGKAVNAVIEAENVTNTDAMENAMFIPLGCKAHVHYSELYTEGYDVAPTDPSSWPDFPLFAWLLKDKSRAEILLPHNPPRRLTVTVAPHLPEAVEDKGAHLALYRLWHTVWFLIIEVSRADFLWPWTKHRDVDHLFPWWTVSTVGLHRVTEHRPVRYANGVWRFKNIDPTSLEVIPQPDGSESNPFEVVPPPRSHMGELDPSDNLATTGGEEQNPWGFLAEGLYANMTAAGKPFQSRGGRVRPIAKPKTFLYRGRSMSIYPDQCGQDATFSYTFDAPFGILYTPSHLLERVKKRQQQPGGVGRLREQRRRERDDSKQDKAHEAVQGNLVDAVWAFKPTTMPKMWLVNRLAKPMERELALSDAPDALVHRGYGILFRTSYRPRMEDFISQLTSPVSPASSADSSSLPSQDALWQAYQQRSRAHPFTVVFAGHSQGGVAAEMSAFFFAKTMKEEIESGRVRAYVVVFGTPVWCTQKMYDEFRATGLVIHEVVSDSDPVPFFFNVSEFAQDRNMVMLKLEDFYKVSFTSPFPFDGSIWKKPRRSQDKKTRLIGATFGIQPLLDPTVSFGMTHSHIYAASLGLLSQRYKHIGWANFLAFPLVPPEFQTSPPHIPEGMRGLQEGYRLLLMGAGVRRSTRPGPKGFSLLRPFQLRKRPRESTDDSERPRKRQTLQDKKTPEKEDHD</sequence>
<dbReference type="OMA" id="HYSELYT"/>
<reference evidence="6" key="3">
    <citation type="journal article" date="2012" name="PLoS Pathog.">
        <title>Comparative genomics of the apicomplexan parasites Toxoplasma gondii and Neospora caninum: Coccidia differing in host range and transmission strategy.</title>
        <authorList>
            <person name="Reid A.J."/>
            <person name="Vermont S.J."/>
            <person name="Cotton J.A."/>
            <person name="Harris D."/>
            <person name="Hill-Cawthorne G.A."/>
            <person name="Konen-Waisman S."/>
            <person name="Latham S.M."/>
            <person name="Mourier T."/>
            <person name="Norton R."/>
            <person name="Quail M.A."/>
            <person name="Sanders M."/>
            <person name="Shanmugam D."/>
            <person name="Sohal A."/>
            <person name="Wasmuth J.D."/>
            <person name="Brunk B."/>
            <person name="Grigg M.E."/>
            <person name="Howard J.C."/>
            <person name="Parkinson J."/>
            <person name="Roos D.S."/>
            <person name="Trees A.J."/>
            <person name="Berriman M."/>
            <person name="Pain A."/>
            <person name="Wastling J.M."/>
        </authorList>
    </citation>
    <scope>NUCLEOTIDE SEQUENCE [LARGE SCALE GENOMIC DNA]</scope>
    <source>
        <strain evidence="6">Liverpool</strain>
    </source>
</reference>
<dbReference type="EMBL" id="LN714482">
    <property type="protein sequence ID" value="CEL66736.1"/>
    <property type="molecule type" value="Genomic_DNA"/>
</dbReference>
<feature type="region of interest" description="Disordered" evidence="1">
    <location>
        <begin position="39"/>
        <end position="159"/>
    </location>
</feature>
<feature type="compositionally biased region" description="Basic and acidic residues" evidence="1">
    <location>
        <begin position="139"/>
        <end position="148"/>
    </location>
</feature>
<feature type="compositionally biased region" description="Basic and acidic residues" evidence="1">
    <location>
        <begin position="59"/>
        <end position="75"/>
    </location>
</feature>
<dbReference type="Pfam" id="PF01764">
    <property type="entry name" value="Lipase_3"/>
    <property type="match status" value="1"/>
</dbReference>
<dbReference type="Proteomes" id="UP000007494">
    <property type="component" value="Chromosome VIIb"/>
</dbReference>
<dbReference type="eggNOG" id="ENOG502QZGH">
    <property type="taxonomic scope" value="Eukaryota"/>
</dbReference>
<keyword evidence="2" id="KW-0732">Signal</keyword>
<reference evidence="5" key="4">
    <citation type="journal article" date="2015" name="PLoS ONE">
        <title>Comprehensive Evaluation of Toxoplasma gondii VEG and Neospora caninum LIV Genomes with Tachyzoite Stage Transcriptome and Proteome Defines Novel Transcript Features.</title>
        <authorList>
            <person name="Ramaprasad A."/>
            <person name="Mourier T."/>
            <person name="Naeem R."/>
            <person name="Malas T.B."/>
            <person name="Moussa E."/>
            <person name="Panigrahi A."/>
            <person name="Vermont S.J."/>
            <person name="Otto T.D."/>
            <person name="Wastling J."/>
            <person name="Pain A."/>
        </authorList>
    </citation>
    <scope>NUCLEOTIDE SEQUENCE</scope>
    <source>
        <strain evidence="5">Liverpool</strain>
    </source>
</reference>
<dbReference type="InterPro" id="IPR029058">
    <property type="entry name" value="AB_hydrolase_fold"/>
</dbReference>
<feature type="compositionally biased region" description="Low complexity" evidence="1">
    <location>
        <begin position="620"/>
        <end position="632"/>
    </location>
</feature>
<feature type="region of interest" description="Disordered" evidence="1">
    <location>
        <begin position="1012"/>
        <end position="1041"/>
    </location>
</feature>